<dbReference type="STRING" id="184922.A8BFR9"/>
<dbReference type="OMA" id="RNIGQYQ"/>
<dbReference type="KEGG" id="gla:GL50803_0097072"/>
<dbReference type="Gene3D" id="1.25.40.20">
    <property type="entry name" value="Ankyrin repeat-containing domain"/>
    <property type="match status" value="3"/>
</dbReference>
<dbReference type="SMART" id="SM00248">
    <property type="entry name" value="ANK"/>
    <property type="match status" value="10"/>
</dbReference>
<dbReference type="Proteomes" id="UP000001548">
    <property type="component" value="Unassembled WGS sequence"/>
</dbReference>
<dbReference type="HOGENOM" id="CLU_358812_0_0_1"/>
<dbReference type="PANTHER" id="PTHR24120:SF4">
    <property type="entry name" value="GH07239P"/>
    <property type="match status" value="1"/>
</dbReference>
<dbReference type="RefSeq" id="XP_001707327.1">
    <property type="nucleotide sequence ID" value="XM_001707275.1"/>
</dbReference>
<keyword evidence="2" id="KW-1185">Reference proteome</keyword>
<proteinExistence type="predicted"/>
<accession>A8BFR9</accession>
<dbReference type="PROSITE" id="PS50088">
    <property type="entry name" value="ANK_REPEAT"/>
    <property type="match status" value="2"/>
</dbReference>
<evidence type="ECO:0000313" key="2">
    <source>
        <dbReference type="Proteomes" id="UP000001548"/>
    </source>
</evidence>
<name>A8BFR9_GIAIC</name>
<sequence length="781" mass="86790">MIAQWFNAISAGDVDFIERNRRMMVKTRDRQRRTALMCAVEMDNTSIAQLLLDDEANECDSLNHNVLTAILARPSCFDEAFKLQMKAQRTLPCSSTPSYEMIKLLASRLAMCPDLSGVLPIVYAIENKHIEYLPALIEPTRRFLMKHSEQLSVLVPGYTGLMLGCILGDINLCNRHCHQVRSTNLAGQTALMISAMLGFHQGIGFLLQHEMRMRDKYGFTALMYSAMIGDTDSIRTLGPQEGDIVSSTGCTTSMIAAYHGHVSVVSGLRNIGQYQRRTDNEGRSLLMYAMFGVPPQHLSNIIQEYCGMQDNQGKTALMYAAERDYAELCRFLLHSEADIVDTTGRCALSYALRTRSFNTARVILGYRNREVEVDDWSPLMLWVLRGNRGDVAPDDAVLQCHLGKATAEGTTALMLAAMFGHLEAAKLLLREACMQESAEIGGRSALMYAIQFGHADVAALLVSIEHSLFDSHGQTALMYTVRYSMPQVLQLLLPHELHGRDSNGMTALIHAAKAGDPNAVSLLQDEAGDADNEGRTALMYALAYDHQGCYQFLFPAEGNVVDKLGQSALIYFKNKRLVHSQIHMITPSFSSTSPPLDVHSTPPVFKTEIRTFNNKKGSFCHLNSRPAPISLPNIVVPPMNCITDILKMNILAETAERNSFTEYPWSGARAIQLLLFLMQLKSVANTKGEVSSQTPNSEMEAIASENLFSESLTQYPIKSITPQVRRKSNKLQVAQKEHVPNIVLYPCQHFVYTPVSPELLDTPLLCPKCQAHVKSYDCSSN</sequence>
<dbReference type="VEuPathDB" id="GiardiaDB:GL50803_97072"/>
<dbReference type="InterPro" id="IPR002110">
    <property type="entry name" value="Ankyrin_rpt"/>
</dbReference>
<organism evidence="1 2">
    <name type="scientific">Giardia intestinalis (strain ATCC 50803 / WB clone C6)</name>
    <name type="common">Giardia lamblia</name>
    <dbReference type="NCBI Taxonomy" id="184922"/>
    <lineage>
        <taxon>Eukaryota</taxon>
        <taxon>Metamonada</taxon>
        <taxon>Diplomonadida</taxon>
        <taxon>Hexamitidae</taxon>
        <taxon>Giardiinae</taxon>
        <taxon>Giardia</taxon>
    </lineage>
</organism>
<reference evidence="1 2" key="1">
    <citation type="journal article" date="2007" name="Science">
        <title>Genomic minimalism in the early diverging intestinal parasite Giardia lamblia.</title>
        <authorList>
            <person name="Morrison H.G."/>
            <person name="McArthur A.G."/>
            <person name="Gillin F.D."/>
            <person name="Aley S.B."/>
            <person name="Adam R.D."/>
            <person name="Olsen G.J."/>
            <person name="Best A.A."/>
            <person name="Cande W.Z."/>
            <person name="Chen F."/>
            <person name="Cipriano M.J."/>
            <person name="Davids B.J."/>
            <person name="Dawson S.C."/>
            <person name="Elmendorf H.G."/>
            <person name="Hehl A.B."/>
            <person name="Holder M.E."/>
            <person name="Huse S.M."/>
            <person name="Kim U.U."/>
            <person name="Lasek-Nesselquist E."/>
            <person name="Manning G."/>
            <person name="Nigam A."/>
            <person name="Nixon J.E."/>
            <person name="Palm D."/>
            <person name="Passamaneck N.E."/>
            <person name="Prabhu A."/>
            <person name="Reich C.I."/>
            <person name="Reiner D.S."/>
            <person name="Samuelson J."/>
            <person name="Svard S.G."/>
            <person name="Sogin M.L."/>
        </authorList>
    </citation>
    <scope>NUCLEOTIDE SEQUENCE [LARGE SCALE GENOMIC DNA]</scope>
    <source>
        <strain evidence="1 2">WB C6</strain>
    </source>
</reference>
<dbReference type="PANTHER" id="PTHR24120">
    <property type="entry name" value="GH07239P"/>
    <property type="match status" value="1"/>
</dbReference>
<dbReference type="Pfam" id="PF00023">
    <property type="entry name" value="Ank"/>
    <property type="match status" value="1"/>
</dbReference>
<evidence type="ECO:0000313" key="1">
    <source>
        <dbReference type="EMBL" id="KAE8303388.1"/>
    </source>
</evidence>
<dbReference type="SUPFAM" id="SSF48403">
    <property type="entry name" value="Ankyrin repeat"/>
    <property type="match status" value="2"/>
</dbReference>
<dbReference type="AlphaFoldDB" id="A8BFR9"/>
<protein>
    <submittedName>
        <fullName evidence="1">Ankyrin repeat protein 1</fullName>
    </submittedName>
</protein>
<dbReference type="Pfam" id="PF12796">
    <property type="entry name" value="Ank_2"/>
    <property type="match status" value="4"/>
</dbReference>
<dbReference type="GeneID" id="5700226"/>
<dbReference type="PROSITE" id="PS50297">
    <property type="entry name" value="ANK_REP_REGION"/>
    <property type="match status" value="2"/>
</dbReference>
<comment type="caution">
    <text evidence="1">The sequence shown here is derived from an EMBL/GenBank/DDBJ whole genome shotgun (WGS) entry which is preliminary data.</text>
</comment>
<gene>
    <name evidence="1" type="ORF">GL50803_0097072</name>
</gene>
<dbReference type="InterPro" id="IPR036770">
    <property type="entry name" value="Ankyrin_rpt-contain_sf"/>
</dbReference>
<dbReference type="EMBL" id="AACB03000002">
    <property type="protein sequence ID" value="KAE8303388.1"/>
    <property type="molecule type" value="Genomic_DNA"/>
</dbReference>